<dbReference type="RefSeq" id="WP_323691759.1">
    <property type="nucleotide sequence ID" value="NZ_CP116341.1"/>
</dbReference>
<evidence type="ECO:0000259" key="9">
    <source>
        <dbReference type="Pfam" id="PF21082"/>
    </source>
</evidence>
<evidence type="ECO:0000256" key="1">
    <source>
        <dbReference type="ARBA" id="ARBA00004651"/>
    </source>
</evidence>
<keyword evidence="12" id="KW-1185">Reference proteome</keyword>
<accession>A0ABZ0KVZ5</accession>
<dbReference type="Gene3D" id="3.30.70.100">
    <property type="match status" value="1"/>
</dbReference>
<evidence type="ECO:0000256" key="2">
    <source>
        <dbReference type="ARBA" id="ARBA00008017"/>
    </source>
</evidence>
<dbReference type="SUPFAM" id="SSF50182">
    <property type="entry name" value="Sm-like ribonucleoproteins"/>
    <property type="match status" value="1"/>
</dbReference>
<feature type="domain" description="Mechanosensitive ion channel MscS C-terminal" evidence="9">
    <location>
        <begin position="181"/>
        <end position="263"/>
    </location>
</feature>
<keyword evidence="4 7" id="KW-0812">Transmembrane</keyword>
<dbReference type="Proteomes" id="UP001303532">
    <property type="component" value="Chromosome"/>
</dbReference>
<evidence type="ECO:0000259" key="10">
    <source>
        <dbReference type="Pfam" id="PF21088"/>
    </source>
</evidence>
<dbReference type="InterPro" id="IPR049278">
    <property type="entry name" value="MS_channel_C"/>
</dbReference>
<dbReference type="InterPro" id="IPR006685">
    <property type="entry name" value="MscS_channel_2nd"/>
</dbReference>
<dbReference type="Gene3D" id="2.30.30.60">
    <property type="match status" value="1"/>
</dbReference>
<evidence type="ECO:0000313" key="11">
    <source>
        <dbReference type="EMBL" id="WOV84077.1"/>
    </source>
</evidence>
<evidence type="ECO:0000256" key="3">
    <source>
        <dbReference type="ARBA" id="ARBA00022475"/>
    </source>
</evidence>
<dbReference type="Pfam" id="PF21082">
    <property type="entry name" value="MS_channel_3rd"/>
    <property type="match status" value="1"/>
</dbReference>
<keyword evidence="6 7" id="KW-0472">Membrane</keyword>
<comment type="similarity">
    <text evidence="2">Belongs to the MscS (TC 1.A.23) family.</text>
</comment>
<sequence length="283" mass="31443">MDIFGLHFDIEVEKIIKLVLRLLTLIVAFSIFLPLGKKMISATIHKMSLTRKTKPGRIKTLDKLLLNIFSYVMIFIFIGTLLSLFGVSIGPLIAGAGVVGLAIGFGAQGLVSDVVTGFFILLEQQMEVDDYVTVAGIDGVVEEIGLRTTKVRAFDGTLNYLPNRIIENVANHTRGNMRALVDIGISYYNDVDQAIHVLERVCEDFQQDERFKDGPNAIGVQNIDGTNVVLRIIGQVENGLQWECERDIRKAVKVAFDDANIELPLNYQVIHQPEQIGESNGRK</sequence>
<dbReference type="InterPro" id="IPR045276">
    <property type="entry name" value="YbiO_bact"/>
</dbReference>
<feature type="domain" description="Mechanosensitive ion channel MscS" evidence="8">
    <location>
        <begin position="110"/>
        <end position="174"/>
    </location>
</feature>
<feature type="transmembrane region" description="Helical" evidence="7">
    <location>
        <begin position="92"/>
        <end position="122"/>
    </location>
</feature>
<keyword evidence="3" id="KW-1003">Cell membrane</keyword>
<evidence type="ECO:0000256" key="4">
    <source>
        <dbReference type="ARBA" id="ARBA00022692"/>
    </source>
</evidence>
<gene>
    <name evidence="11" type="ORF">PGH26_14605</name>
</gene>
<protein>
    <submittedName>
        <fullName evidence="11">Mechanosensitive ion channel family protein</fullName>
    </submittedName>
</protein>
<keyword evidence="5 7" id="KW-1133">Transmembrane helix</keyword>
<dbReference type="SUPFAM" id="SSF82861">
    <property type="entry name" value="Mechanosensitive channel protein MscS (YggB), transmembrane region"/>
    <property type="match status" value="1"/>
</dbReference>
<organism evidence="11 12">
    <name type="scientific">Sporosarcina jeotgali</name>
    <dbReference type="NCBI Taxonomy" id="3020056"/>
    <lineage>
        <taxon>Bacteria</taxon>
        <taxon>Bacillati</taxon>
        <taxon>Bacillota</taxon>
        <taxon>Bacilli</taxon>
        <taxon>Bacillales</taxon>
        <taxon>Caryophanaceae</taxon>
        <taxon>Sporosarcina</taxon>
    </lineage>
</organism>
<evidence type="ECO:0000256" key="6">
    <source>
        <dbReference type="ARBA" id="ARBA00023136"/>
    </source>
</evidence>
<dbReference type="Pfam" id="PF00924">
    <property type="entry name" value="MS_channel_2nd"/>
    <property type="match status" value="1"/>
</dbReference>
<reference evidence="11 12" key="1">
    <citation type="submission" date="2023-01" db="EMBL/GenBank/DDBJ databases">
        <title>Sporosarcina sp. nov., isolated from Korean tranditional fermented seafood 'Jeotgal'.</title>
        <authorList>
            <person name="Yang A.-I."/>
        </authorList>
    </citation>
    <scope>NUCLEOTIDE SEQUENCE [LARGE SCALE GENOMIC DNA]</scope>
    <source>
        <strain evidence="11 12">B2O-1</strain>
    </source>
</reference>
<name>A0ABZ0KVZ5_9BACL</name>
<proteinExistence type="inferred from homology"/>
<evidence type="ECO:0000313" key="12">
    <source>
        <dbReference type="Proteomes" id="UP001303532"/>
    </source>
</evidence>
<feature type="transmembrane region" description="Helical" evidence="7">
    <location>
        <begin position="15"/>
        <end position="36"/>
    </location>
</feature>
<evidence type="ECO:0000256" key="7">
    <source>
        <dbReference type="SAM" id="Phobius"/>
    </source>
</evidence>
<dbReference type="PANTHER" id="PTHR30460">
    <property type="entry name" value="MODERATE CONDUCTANCE MECHANOSENSITIVE CHANNEL YBIO"/>
    <property type="match status" value="1"/>
</dbReference>
<dbReference type="EMBL" id="CP116341">
    <property type="protein sequence ID" value="WOV84077.1"/>
    <property type="molecule type" value="Genomic_DNA"/>
</dbReference>
<dbReference type="InterPro" id="IPR011066">
    <property type="entry name" value="MscS_channel_C_sf"/>
</dbReference>
<evidence type="ECO:0000256" key="5">
    <source>
        <dbReference type="ARBA" id="ARBA00022989"/>
    </source>
</evidence>
<comment type="subcellular location">
    <subcellularLocation>
        <location evidence="1">Cell membrane</location>
        <topology evidence="1">Multi-pass membrane protein</topology>
    </subcellularLocation>
</comment>
<dbReference type="Pfam" id="PF21088">
    <property type="entry name" value="MS_channel_1st"/>
    <property type="match status" value="1"/>
</dbReference>
<dbReference type="InterPro" id="IPR049142">
    <property type="entry name" value="MS_channel_1st"/>
</dbReference>
<dbReference type="PANTHER" id="PTHR30460:SF0">
    <property type="entry name" value="MODERATE CONDUCTANCE MECHANOSENSITIVE CHANNEL YBIO"/>
    <property type="match status" value="1"/>
</dbReference>
<dbReference type="InterPro" id="IPR010920">
    <property type="entry name" value="LSM_dom_sf"/>
</dbReference>
<feature type="domain" description="Mechanosensitive ion channel transmembrane helices 2/3" evidence="10">
    <location>
        <begin position="67"/>
        <end position="108"/>
    </location>
</feature>
<dbReference type="InterPro" id="IPR023408">
    <property type="entry name" value="MscS_beta-dom_sf"/>
</dbReference>
<feature type="transmembrane region" description="Helical" evidence="7">
    <location>
        <begin position="64"/>
        <end position="86"/>
    </location>
</feature>
<evidence type="ECO:0000259" key="8">
    <source>
        <dbReference type="Pfam" id="PF00924"/>
    </source>
</evidence>
<dbReference type="InterPro" id="IPR011014">
    <property type="entry name" value="MscS_channel_TM-2"/>
</dbReference>
<dbReference type="SUPFAM" id="SSF82689">
    <property type="entry name" value="Mechanosensitive channel protein MscS (YggB), C-terminal domain"/>
    <property type="match status" value="1"/>
</dbReference>
<dbReference type="Gene3D" id="1.10.287.1260">
    <property type="match status" value="1"/>
</dbReference>